<dbReference type="InterPro" id="IPR002938">
    <property type="entry name" value="FAD-bd"/>
</dbReference>
<comment type="caution">
    <text evidence="5">The sequence shown here is derived from an EMBL/GenBank/DDBJ whole genome shotgun (WGS) entry which is preliminary data.</text>
</comment>
<dbReference type="InterPro" id="IPR036188">
    <property type="entry name" value="FAD/NAD-bd_sf"/>
</dbReference>
<evidence type="ECO:0000256" key="3">
    <source>
        <dbReference type="ARBA" id="ARBA00024018"/>
    </source>
</evidence>
<name>A0ABQ8HNR2_9ROSI</name>
<evidence type="ECO:0000256" key="1">
    <source>
        <dbReference type="ARBA" id="ARBA00023002"/>
    </source>
</evidence>
<sequence length="476" mass="52093">MENGPSQTDLSDAVEFLRDGSENSTKSRTLCAEEIPFINTSTAFVFGVKERETETKMVEEEYVVIVGAGIAGLATALALKRLGIRSLVLERSEGLRATGAALTLFPNAWLALDALGVSHKLTSIYAPIKRGLLTNVQTGATQEVSFAAGTNGTGAGPRSVHRKSLLEALASELPIDTIRFSSKVSAIETQTQEGSPITIIHLGDGTIIKAKMLIGCDGVHSVVGHWLGLAAPVSSGRSAMRGLAVFPQGHGLNQEVQQFLDAGTRAGFVPLTDKEIYWFFVYQSLPNGENFAGNPELIQRELLENYAKHLPPLYLDIVRHCDLSTLTWAPLMFRYPWDIMFKNLSKDNITVAGDAMHPMTPDLGQGGCSALEDAVVLGRHIGKLLTEQGKLDSRDIAKTIDGYVQERRWRVTWLVIGSYLSGWAQLGGSNWWKKFLRDVVFYKYLFPRIVKAVQYDCGKLPSVSFASELESSSKLD</sequence>
<keyword evidence="1" id="KW-0560">Oxidoreductase</keyword>
<evidence type="ECO:0000259" key="4">
    <source>
        <dbReference type="Pfam" id="PF01494"/>
    </source>
</evidence>
<keyword evidence="2" id="KW-0503">Monooxygenase</keyword>
<gene>
    <name evidence="5" type="ORF">JRO89_XS08G0053100</name>
</gene>
<dbReference type="PANTHER" id="PTHR45934">
    <property type="entry name" value="FAD/NAD(P)-BINDING OXIDOREDUCTASE FAMILY PROTEIN"/>
    <property type="match status" value="1"/>
</dbReference>
<proteinExistence type="inferred from homology"/>
<keyword evidence="6" id="KW-1185">Reference proteome</keyword>
<dbReference type="Proteomes" id="UP000827721">
    <property type="component" value="Unassembled WGS sequence"/>
</dbReference>
<dbReference type="EMBL" id="JAFEMO010000008">
    <property type="protein sequence ID" value="KAH7565983.1"/>
    <property type="molecule type" value="Genomic_DNA"/>
</dbReference>
<evidence type="ECO:0000313" key="5">
    <source>
        <dbReference type="EMBL" id="KAH7565983.1"/>
    </source>
</evidence>
<comment type="similarity">
    <text evidence="3">Belongs to the 3-hydroxybenzoate 6-hydroxylase family.</text>
</comment>
<dbReference type="Pfam" id="PF01494">
    <property type="entry name" value="FAD_binding_3"/>
    <property type="match status" value="1"/>
</dbReference>
<dbReference type="InterPro" id="IPR044560">
    <property type="entry name" value="MOase"/>
</dbReference>
<dbReference type="SUPFAM" id="SSF51905">
    <property type="entry name" value="FAD/NAD(P)-binding domain"/>
    <property type="match status" value="1"/>
</dbReference>
<protein>
    <recommendedName>
        <fullName evidence="4">FAD-binding domain-containing protein</fullName>
    </recommendedName>
</protein>
<dbReference type="PRINTS" id="PR00420">
    <property type="entry name" value="RNGMNOXGNASE"/>
</dbReference>
<dbReference type="Gene3D" id="3.50.50.60">
    <property type="entry name" value="FAD/NAD(P)-binding domain"/>
    <property type="match status" value="1"/>
</dbReference>
<feature type="domain" description="FAD-binding" evidence="4">
    <location>
        <begin position="63"/>
        <end position="411"/>
    </location>
</feature>
<evidence type="ECO:0000313" key="6">
    <source>
        <dbReference type="Proteomes" id="UP000827721"/>
    </source>
</evidence>
<reference evidence="5 6" key="1">
    <citation type="submission" date="2021-02" db="EMBL/GenBank/DDBJ databases">
        <title>Plant Genome Project.</title>
        <authorList>
            <person name="Zhang R.-G."/>
        </authorList>
    </citation>
    <scope>NUCLEOTIDE SEQUENCE [LARGE SCALE GENOMIC DNA]</scope>
    <source>
        <tissue evidence="5">Leaves</tissue>
    </source>
</reference>
<accession>A0ABQ8HNR2</accession>
<evidence type="ECO:0000256" key="2">
    <source>
        <dbReference type="ARBA" id="ARBA00023033"/>
    </source>
</evidence>
<dbReference type="PANTHER" id="PTHR45934:SF1">
    <property type="entry name" value="OS04G0423100 PROTEIN"/>
    <property type="match status" value="1"/>
</dbReference>
<organism evidence="5 6">
    <name type="scientific">Xanthoceras sorbifolium</name>
    <dbReference type="NCBI Taxonomy" id="99658"/>
    <lineage>
        <taxon>Eukaryota</taxon>
        <taxon>Viridiplantae</taxon>
        <taxon>Streptophyta</taxon>
        <taxon>Embryophyta</taxon>
        <taxon>Tracheophyta</taxon>
        <taxon>Spermatophyta</taxon>
        <taxon>Magnoliopsida</taxon>
        <taxon>eudicotyledons</taxon>
        <taxon>Gunneridae</taxon>
        <taxon>Pentapetalae</taxon>
        <taxon>rosids</taxon>
        <taxon>malvids</taxon>
        <taxon>Sapindales</taxon>
        <taxon>Sapindaceae</taxon>
        <taxon>Xanthoceroideae</taxon>
        <taxon>Xanthoceras</taxon>
    </lineage>
</organism>